<dbReference type="SUPFAM" id="SSF53850">
    <property type="entry name" value="Periplasmic binding protein-like II"/>
    <property type="match status" value="1"/>
</dbReference>
<dbReference type="Gene3D" id="3.10.105.10">
    <property type="entry name" value="Dipeptide-binding Protein, Domain 3"/>
    <property type="match status" value="1"/>
</dbReference>
<dbReference type="EMBL" id="BAAARJ010000008">
    <property type="protein sequence ID" value="GAA2613041.1"/>
    <property type="molecule type" value="Genomic_DNA"/>
</dbReference>
<evidence type="ECO:0000256" key="3">
    <source>
        <dbReference type="ARBA" id="ARBA00022448"/>
    </source>
</evidence>
<evidence type="ECO:0000313" key="7">
    <source>
        <dbReference type="EMBL" id="GAA2613041.1"/>
    </source>
</evidence>
<evidence type="ECO:0000256" key="4">
    <source>
        <dbReference type="ARBA" id="ARBA00022729"/>
    </source>
</evidence>
<accession>A0ABP6CBY5</accession>
<dbReference type="PANTHER" id="PTHR30290:SF10">
    <property type="entry name" value="PERIPLASMIC OLIGOPEPTIDE-BINDING PROTEIN-RELATED"/>
    <property type="match status" value="1"/>
</dbReference>
<comment type="similarity">
    <text evidence="2">Belongs to the bacterial solute-binding protein 5 family.</text>
</comment>
<proteinExistence type="inferred from homology"/>
<dbReference type="Pfam" id="PF00496">
    <property type="entry name" value="SBP_bac_5"/>
    <property type="match status" value="1"/>
</dbReference>
<comment type="caution">
    <text evidence="7">The sequence shown here is derived from an EMBL/GenBank/DDBJ whole genome shotgun (WGS) entry which is preliminary data.</text>
</comment>
<dbReference type="InterPro" id="IPR039424">
    <property type="entry name" value="SBP_5"/>
</dbReference>
<dbReference type="InterPro" id="IPR030678">
    <property type="entry name" value="Peptide/Ni-bd"/>
</dbReference>
<keyword evidence="8" id="KW-1185">Reference proteome</keyword>
<organism evidence="7 8">
    <name type="scientific">Streptomyces axinellae</name>
    <dbReference type="NCBI Taxonomy" id="552788"/>
    <lineage>
        <taxon>Bacteria</taxon>
        <taxon>Bacillati</taxon>
        <taxon>Actinomycetota</taxon>
        <taxon>Actinomycetes</taxon>
        <taxon>Kitasatosporales</taxon>
        <taxon>Streptomycetaceae</taxon>
        <taxon>Streptomyces</taxon>
    </lineage>
</organism>
<comment type="subcellular location">
    <subcellularLocation>
        <location evidence="1">Cell envelope</location>
    </subcellularLocation>
</comment>
<dbReference type="CDD" id="cd08496">
    <property type="entry name" value="PBP2_NikA_DppA_OppA_like_9"/>
    <property type="match status" value="1"/>
</dbReference>
<evidence type="ECO:0000256" key="2">
    <source>
        <dbReference type="ARBA" id="ARBA00005695"/>
    </source>
</evidence>
<feature type="domain" description="Solute-binding protein family 5" evidence="6">
    <location>
        <begin position="117"/>
        <end position="427"/>
    </location>
</feature>
<dbReference type="InterPro" id="IPR000914">
    <property type="entry name" value="SBP_5_dom"/>
</dbReference>
<feature type="region of interest" description="Disordered" evidence="5">
    <location>
        <begin position="1"/>
        <end position="40"/>
    </location>
</feature>
<feature type="compositionally biased region" description="Pro residues" evidence="5">
    <location>
        <begin position="21"/>
        <end position="37"/>
    </location>
</feature>
<reference evidence="8" key="1">
    <citation type="journal article" date="2019" name="Int. J. Syst. Evol. Microbiol.">
        <title>The Global Catalogue of Microorganisms (GCM) 10K type strain sequencing project: providing services to taxonomists for standard genome sequencing and annotation.</title>
        <authorList>
            <consortium name="The Broad Institute Genomics Platform"/>
            <consortium name="The Broad Institute Genome Sequencing Center for Infectious Disease"/>
            <person name="Wu L."/>
            <person name="Ma J."/>
        </authorList>
    </citation>
    <scope>NUCLEOTIDE SEQUENCE [LARGE SCALE GENOMIC DNA]</scope>
    <source>
        <strain evidence="8">JCM 16373</strain>
    </source>
</reference>
<gene>
    <name evidence="7" type="ORF">GCM10009863_28440</name>
</gene>
<sequence length="544" mass="58223">MAEKDGTPPSRPRPAHAPSSPAAPRPSPPPSPPPATPPRQWRRRSLLGVSAGAGAALALSGCGGRATTAGAGETSTLKWGWDLPTSWDPVTSSAGWDVHGLSLVYAGLTKLDQKGNAVPALASSWSYSQGGEVVRFRLRPGLRFSDGSRLDAEAVAVSLKRGRDHPKSLVAAQLVGVESIDAPDPRTVELRLTEPDYQIPALLAGKTGMIVNPAALKKDPAALATRPAGAGPYTLTSYVQNSRAILRGNPRYWDDRNIKVRDFELYPLPEGSTVVAALTSGQYNVAQIPGSQVKAARAAGLQVQVIPSMVVAVLDVHTGRAPFDDPDVALALKYAVDREQLLRTALFGHGEVTRQPFPQGYAGHDPTLDRLFPYDPAKARRLLAKAGHAKGLEITLTAQQAEGVPELLQAQLARVGIEVKIETIPVAQATQIVYVQRAKALYVDQFAGRESATQACQVLFGKEGLMNPGRQVSPELEKALDAVRRTPLDAPRYPKVLREAAGVAVREMPNVFLYTIPRILARNAQVSEIPAYPVVQRFEGVTVS</sequence>
<dbReference type="PROSITE" id="PS51318">
    <property type="entry name" value="TAT"/>
    <property type="match status" value="1"/>
</dbReference>
<dbReference type="Gene3D" id="3.90.76.10">
    <property type="entry name" value="Dipeptide-binding Protein, Domain 1"/>
    <property type="match status" value="1"/>
</dbReference>
<dbReference type="RefSeq" id="WP_344565840.1">
    <property type="nucleotide sequence ID" value="NZ_BAAARJ010000008.1"/>
</dbReference>
<evidence type="ECO:0000259" key="6">
    <source>
        <dbReference type="Pfam" id="PF00496"/>
    </source>
</evidence>
<evidence type="ECO:0000313" key="8">
    <source>
        <dbReference type="Proteomes" id="UP001501447"/>
    </source>
</evidence>
<evidence type="ECO:0000256" key="1">
    <source>
        <dbReference type="ARBA" id="ARBA00004196"/>
    </source>
</evidence>
<keyword evidence="3" id="KW-0813">Transport</keyword>
<name>A0ABP6CBY5_9ACTN</name>
<keyword evidence="4" id="KW-0732">Signal</keyword>
<dbReference type="PIRSF" id="PIRSF002741">
    <property type="entry name" value="MppA"/>
    <property type="match status" value="1"/>
</dbReference>
<dbReference type="PANTHER" id="PTHR30290">
    <property type="entry name" value="PERIPLASMIC BINDING COMPONENT OF ABC TRANSPORTER"/>
    <property type="match status" value="1"/>
</dbReference>
<dbReference type="Gene3D" id="3.40.190.10">
    <property type="entry name" value="Periplasmic binding protein-like II"/>
    <property type="match status" value="1"/>
</dbReference>
<evidence type="ECO:0000256" key="5">
    <source>
        <dbReference type="SAM" id="MobiDB-lite"/>
    </source>
</evidence>
<dbReference type="InterPro" id="IPR006311">
    <property type="entry name" value="TAT_signal"/>
</dbReference>
<dbReference type="Proteomes" id="UP001501447">
    <property type="component" value="Unassembled WGS sequence"/>
</dbReference>
<protein>
    <submittedName>
        <fullName evidence="7">ABC transporter substrate-binding protein</fullName>
    </submittedName>
</protein>